<comment type="subcellular location">
    <subcellularLocation>
        <location evidence="1">Membrane</location>
    </subcellularLocation>
</comment>
<evidence type="ECO:0000256" key="2">
    <source>
        <dbReference type="ARBA" id="ARBA00023136"/>
    </source>
</evidence>
<dbReference type="PANTHER" id="PTHR46825">
    <property type="entry name" value="D-ALANYL-D-ALANINE-CARBOXYPEPTIDASE/ENDOPEPTIDASE AMPH"/>
    <property type="match status" value="1"/>
</dbReference>
<accession>A0ABW5LBG4</accession>
<dbReference type="GO" id="GO:0016787">
    <property type="term" value="F:hydrolase activity"/>
    <property type="evidence" value="ECO:0007669"/>
    <property type="project" value="UniProtKB-KW"/>
</dbReference>
<dbReference type="PROSITE" id="PS50005">
    <property type="entry name" value="TPR"/>
    <property type="match status" value="1"/>
</dbReference>
<evidence type="ECO:0000256" key="3">
    <source>
        <dbReference type="PROSITE-ProRule" id="PRU00339"/>
    </source>
</evidence>
<dbReference type="PANTHER" id="PTHR46825:SF11">
    <property type="entry name" value="PENICILLIN-BINDING PROTEIN 4"/>
    <property type="match status" value="1"/>
</dbReference>
<feature type="domain" description="Beta-lactamase-related" evidence="5">
    <location>
        <begin position="51"/>
        <end position="360"/>
    </location>
</feature>
<dbReference type="InterPro" id="IPR019734">
    <property type="entry name" value="TPR_rpt"/>
</dbReference>
<feature type="signal peptide" evidence="4">
    <location>
        <begin position="1"/>
        <end position="26"/>
    </location>
</feature>
<dbReference type="EMBL" id="JBHULE010000002">
    <property type="protein sequence ID" value="MFD2561461.1"/>
    <property type="molecule type" value="Genomic_DNA"/>
</dbReference>
<feature type="repeat" description="TPR" evidence="3">
    <location>
        <begin position="490"/>
        <end position="523"/>
    </location>
</feature>
<evidence type="ECO:0000256" key="4">
    <source>
        <dbReference type="SAM" id="SignalP"/>
    </source>
</evidence>
<keyword evidence="2" id="KW-0472">Membrane</keyword>
<name>A0ABW5LBG4_9FLAO</name>
<dbReference type="SUPFAM" id="SSF48452">
    <property type="entry name" value="TPR-like"/>
    <property type="match status" value="1"/>
</dbReference>
<dbReference type="Gene3D" id="1.25.40.10">
    <property type="entry name" value="Tetratricopeptide repeat domain"/>
    <property type="match status" value="1"/>
</dbReference>
<gene>
    <name evidence="6" type="ORF">ACFSR1_02190</name>
</gene>
<evidence type="ECO:0000259" key="5">
    <source>
        <dbReference type="Pfam" id="PF00144"/>
    </source>
</evidence>
<organism evidence="6 7">
    <name type="scientific">Aquimarina rubra</name>
    <dbReference type="NCBI Taxonomy" id="1920033"/>
    <lineage>
        <taxon>Bacteria</taxon>
        <taxon>Pseudomonadati</taxon>
        <taxon>Bacteroidota</taxon>
        <taxon>Flavobacteriia</taxon>
        <taxon>Flavobacteriales</taxon>
        <taxon>Flavobacteriaceae</taxon>
        <taxon>Aquimarina</taxon>
    </lineage>
</organism>
<keyword evidence="6" id="KW-0378">Hydrolase</keyword>
<evidence type="ECO:0000313" key="6">
    <source>
        <dbReference type="EMBL" id="MFD2561461.1"/>
    </source>
</evidence>
<evidence type="ECO:0000313" key="7">
    <source>
        <dbReference type="Proteomes" id="UP001597319"/>
    </source>
</evidence>
<dbReference type="InterPro" id="IPR011990">
    <property type="entry name" value="TPR-like_helical_dom_sf"/>
</dbReference>
<reference evidence="7" key="1">
    <citation type="journal article" date="2019" name="Int. J. Syst. Evol. Microbiol.">
        <title>The Global Catalogue of Microorganisms (GCM) 10K type strain sequencing project: providing services to taxonomists for standard genome sequencing and annotation.</title>
        <authorList>
            <consortium name="The Broad Institute Genomics Platform"/>
            <consortium name="The Broad Institute Genome Sequencing Center for Infectious Disease"/>
            <person name="Wu L."/>
            <person name="Ma J."/>
        </authorList>
    </citation>
    <scope>NUCLEOTIDE SEQUENCE [LARGE SCALE GENOMIC DNA]</scope>
    <source>
        <strain evidence="7">KCTC 52274</strain>
    </source>
</reference>
<proteinExistence type="predicted"/>
<keyword evidence="4" id="KW-0732">Signal</keyword>
<feature type="chain" id="PRO_5045300856" evidence="4">
    <location>
        <begin position="27"/>
        <end position="544"/>
    </location>
</feature>
<sequence>MTYTTLQKISCILCITLLLVACSDSPQSLDELMTAYSENGRHKIGSPFNGAVLVAKNGEIVFKKAYGLNNRELDIPNTLETKFPIGSVTKQFTAMLVMQMAEEGKLNLNDSVSKHLSYLPKEFGDKITIHQLLSNTSGLPHYEGITKNGIKFNTFAATKYSPKELALLISKVKLSYEPGTTFYYSSLGYILLGTILEEVSGKSFAELLETKITKPLGLKNTGFASNEFIKNETAKGYKFVEDETIKMIFMKYGGDFHEVPFRDQSNTYTTGGMHSNVEDLFIWSEAVKSYRLLSKEYTDKMLTPNKQGYCYGWIRNWDDLIERNTKAKLFSHSGSTFGHVASINLFDDGTTIIYTTNVNTIKNQEIVHQLYLSAHQLEDNYRIEGYPDRGSLAEFEKDGGVKALNRYFEKLSELCGYEVLPSDTSIGHIMYLYYENGNQKTGDSIKQSFFEKYHPTESSINRLGYNLLDNNCNLAIEFFKENTVLYSKSPNVWDSLGEGFLKCENYEEAVTSFTKAVAIGKKINHHNLEIFKDNLQIAKNELNR</sequence>
<keyword evidence="3" id="KW-0802">TPR repeat</keyword>
<dbReference type="Pfam" id="PF00144">
    <property type="entry name" value="Beta-lactamase"/>
    <property type="match status" value="1"/>
</dbReference>
<keyword evidence="7" id="KW-1185">Reference proteome</keyword>
<evidence type="ECO:0000256" key="1">
    <source>
        <dbReference type="ARBA" id="ARBA00004370"/>
    </source>
</evidence>
<comment type="caution">
    <text evidence="6">The sequence shown here is derived from an EMBL/GenBank/DDBJ whole genome shotgun (WGS) entry which is preliminary data.</text>
</comment>
<dbReference type="RefSeq" id="WP_378289182.1">
    <property type="nucleotide sequence ID" value="NZ_JBHULE010000002.1"/>
</dbReference>
<dbReference type="Gene3D" id="3.40.710.10">
    <property type="entry name" value="DD-peptidase/beta-lactamase superfamily"/>
    <property type="match status" value="1"/>
</dbReference>
<dbReference type="InterPro" id="IPR012338">
    <property type="entry name" value="Beta-lactam/transpept-like"/>
</dbReference>
<dbReference type="InterPro" id="IPR050491">
    <property type="entry name" value="AmpC-like"/>
</dbReference>
<dbReference type="InterPro" id="IPR001466">
    <property type="entry name" value="Beta-lactam-related"/>
</dbReference>
<dbReference type="SUPFAM" id="SSF56601">
    <property type="entry name" value="beta-lactamase/transpeptidase-like"/>
    <property type="match status" value="1"/>
</dbReference>
<dbReference type="Proteomes" id="UP001597319">
    <property type="component" value="Unassembled WGS sequence"/>
</dbReference>
<protein>
    <submittedName>
        <fullName evidence="6">Serine hydrolase</fullName>
    </submittedName>
</protein>